<keyword evidence="3 4" id="KW-0326">Glycosidase</keyword>
<reference evidence="6" key="1">
    <citation type="submission" date="2020-06" db="EMBL/GenBank/DDBJ databases">
        <title>WGS assembly of Ceratodon purpureus strain R40.</title>
        <authorList>
            <person name="Carey S.B."/>
            <person name="Jenkins J."/>
            <person name="Shu S."/>
            <person name="Lovell J.T."/>
            <person name="Sreedasyam A."/>
            <person name="Maumus F."/>
            <person name="Tiley G.P."/>
            <person name="Fernandez-Pozo N."/>
            <person name="Barry K."/>
            <person name="Chen C."/>
            <person name="Wang M."/>
            <person name="Lipzen A."/>
            <person name="Daum C."/>
            <person name="Saski C.A."/>
            <person name="Payton A.C."/>
            <person name="Mcbreen J.C."/>
            <person name="Conrad R.E."/>
            <person name="Kollar L.M."/>
            <person name="Olsson S."/>
            <person name="Huttunen S."/>
            <person name="Landis J.B."/>
            <person name="Wickett N.J."/>
            <person name="Johnson M.G."/>
            <person name="Rensing S.A."/>
            <person name="Grimwood J."/>
            <person name="Schmutz J."/>
            <person name="Mcdaniel S.F."/>
        </authorList>
    </citation>
    <scope>NUCLEOTIDE SEQUENCE</scope>
    <source>
        <strain evidence="6">R40</strain>
    </source>
</reference>
<dbReference type="PANTHER" id="PTHR31263:SF0">
    <property type="entry name" value="CELLULASE FAMILY PROTEIN (AFU_ORTHOLOGUE AFUA_5G14560)"/>
    <property type="match status" value="1"/>
</dbReference>
<dbReference type="InterPro" id="IPR001547">
    <property type="entry name" value="Glyco_hydro_5"/>
</dbReference>
<dbReference type="GO" id="GO:0004553">
    <property type="term" value="F:hydrolase activity, hydrolyzing O-glycosyl compounds"/>
    <property type="evidence" value="ECO:0007669"/>
    <property type="project" value="InterPro"/>
</dbReference>
<dbReference type="InterPro" id="IPR017853">
    <property type="entry name" value="GH"/>
</dbReference>
<feature type="domain" description="Glycoside hydrolase family 5" evidence="5">
    <location>
        <begin position="108"/>
        <end position="373"/>
    </location>
</feature>
<evidence type="ECO:0000259" key="5">
    <source>
        <dbReference type="Pfam" id="PF00150"/>
    </source>
</evidence>
<gene>
    <name evidence="6" type="ORF">KC19_3G136500</name>
</gene>
<evidence type="ECO:0000313" key="6">
    <source>
        <dbReference type="EMBL" id="KAG0583447.1"/>
    </source>
</evidence>
<evidence type="ECO:0000313" key="7">
    <source>
        <dbReference type="Proteomes" id="UP000822688"/>
    </source>
</evidence>
<comment type="caution">
    <text evidence="6">The sequence shown here is derived from an EMBL/GenBank/DDBJ whole genome shotgun (WGS) entry which is preliminary data.</text>
</comment>
<organism evidence="6 7">
    <name type="scientific">Ceratodon purpureus</name>
    <name type="common">Fire moss</name>
    <name type="synonym">Dicranum purpureum</name>
    <dbReference type="NCBI Taxonomy" id="3225"/>
    <lineage>
        <taxon>Eukaryota</taxon>
        <taxon>Viridiplantae</taxon>
        <taxon>Streptophyta</taxon>
        <taxon>Embryophyta</taxon>
        <taxon>Bryophyta</taxon>
        <taxon>Bryophytina</taxon>
        <taxon>Bryopsida</taxon>
        <taxon>Dicranidae</taxon>
        <taxon>Pseudoditrichales</taxon>
        <taxon>Ditrichaceae</taxon>
        <taxon>Ceratodon</taxon>
    </lineage>
</organism>
<dbReference type="EMBL" id="CM026423">
    <property type="protein sequence ID" value="KAG0583447.1"/>
    <property type="molecule type" value="Genomic_DNA"/>
</dbReference>
<keyword evidence="2 4" id="KW-0378">Hydrolase</keyword>
<dbReference type="SUPFAM" id="SSF51445">
    <property type="entry name" value="(Trans)glycosidases"/>
    <property type="match status" value="1"/>
</dbReference>
<keyword evidence="7" id="KW-1185">Reference proteome</keyword>
<evidence type="ECO:0000256" key="3">
    <source>
        <dbReference type="ARBA" id="ARBA00023295"/>
    </source>
</evidence>
<dbReference type="AlphaFoldDB" id="A0A8T0IKQ1"/>
<accession>A0A8T0IKQ1</accession>
<evidence type="ECO:0000256" key="2">
    <source>
        <dbReference type="ARBA" id="ARBA00022801"/>
    </source>
</evidence>
<dbReference type="GO" id="GO:0000272">
    <property type="term" value="P:polysaccharide catabolic process"/>
    <property type="evidence" value="ECO:0007669"/>
    <property type="project" value="InterPro"/>
</dbReference>
<evidence type="ECO:0000256" key="1">
    <source>
        <dbReference type="ARBA" id="ARBA00005641"/>
    </source>
</evidence>
<dbReference type="PANTHER" id="PTHR31263">
    <property type="entry name" value="CELLULASE FAMILY PROTEIN (AFU_ORTHOLOGUE AFUA_5G14560)"/>
    <property type="match status" value="1"/>
</dbReference>
<proteinExistence type="inferred from homology"/>
<sequence>MTRYIWFSSFSGSFEPGRSRCVVAIFRFLFLLLQMVAITVSARELRPPFSTSSRWVVDRLGARVKLSCVTWVGHLEAGIPEGLSKNTAPGIVTLIQANGFNCVRLTSSTWLWANDTYGAQTVAQNFNTLKITSSAVNLAAFNPEFYLLSLREVHRRVVNLITSHGLMVILDNHVSKPQWCCSDNDGNGFWGDEYFDVESWLQGLTAVASTFSGNPLVMGIGLRNELRGPRQNSVDWRVLMTQAAVAVHGVNPDVLIIAGGLSSATDLGFLSNGSALDTSRFQNKLMYEFHWYKDSHLTRGSDFNNFSDPDACSTSQRNVHSDNGFLLEQNAPLLLSEFGVKLNSMTYGENRFLDCVIDYLEKKDLDWAFWALQGSYYLRNEEQDSDEAYGLLRPTWQAFRNPPVVARLQITIQNSTQGTCAQCSVLLRPACLLDFISQRKINSLLR</sequence>
<dbReference type="Pfam" id="PF00150">
    <property type="entry name" value="Cellulase"/>
    <property type="match status" value="1"/>
</dbReference>
<comment type="similarity">
    <text evidence="1 4">Belongs to the glycosyl hydrolase 5 (cellulase A) family.</text>
</comment>
<dbReference type="Gene3D" id="3.20.20.80">
    <property type="entry name" value="Glycosidases"/>
    <property type="match status" value="1"/>
</dbReference>
<name>A0A8T0IKQ1_CERPU</name>
<protein>
    <recommendedName>
        <fullName evidence="5">Glycoside hydrolase family 5 domain-containing protein</fullName>
    </recommendedName>
</protein>
<dbReference type="Proteomes" id="UP000822688">
    <property type="component" value="Chromosome 3"/>
</dbReference>
<evidence type="ECO:0000256" key="4">
    <source>
        <dbReference type="RuleBase" id="RU361153"/>
    </source>
</evidence>
<dbReference type="OrthoDB" id="442731at2759"/>